<dbReference type="Proteomes" id="UP001419268">
    <property type="component" value="Unassembled WGS sequence"/>
</dbReference>
<protein>
    <submittedName>
        <fullName evidence="1">Uncharacterized protein</fullName>
    </submittedName>
</protein>
<evidence type="ECO:0000313" key="2">
    <source>
        <dbReference type="Proteomes" id="UP001419268"/>
    </source>
</evidence>
<gene>
    <name evidence="1" type="ORF">Scep_001283</name>
</gene>
<organism evidence="1 2">
    <name type="scientific">Stephania cephalantha</name>
    <dbReference type="NCBI Taxonomy" id="152367"/>
    <lineage>
        <taxon>Eukaryota</taxon>
        <taxon>Viridiplantae</taxon>
        <taxon>Streptophyta</taxon>
        <taxon>Embryophyta</taxon>
        <taxon>Tracheophyta</taxon>
        <taxon>Spermatophyta</taxon>
        <taxon>Magnoliopsida</taxon>
        <taxon>Ranunculales</taxon>
        <taxon>Menispermaceae</taxon>
        <taxon>Menispermoideae</taxon>
        <taxon>Cissampelideae</taxon>
        <taxon>Stephania</taxon>
    </lineage>
</organism>
<comment type="caution">
    <text evidence="1">The sequence shown here is derived from an EMBL/GenBank/DDBJ whole genome shotgun (WGS) entry which is preliminary data.</text>
</comment>
<reference evidence="1 2" key="1">
    <citation type="submission" date="2024-01" db="EMBL/GenBank/DDBJ databases">
        <title>Genome assemblies of Stephania.</title>
        <authorList>
            <person name="Yang L."/>
        </authorList>
    </citation>
    <scope>NUCLEOTIDE SEQUENCE [LARGE SCALE GENOMIC DNA]</scope>
    <source>
        <strain evidence="1">JXDWG</strain>
        <tissue evidence="1">Leaf</tissue>
    </source>
</reference>
<sequence length="143" mass="16599">MRSTFQRGPGARVGQNFLKACQKPPNPPLTPPLRDNRVLPLATKRNNLSNDLEKAIICTRTSPATTWRDTKKIITNWFKRPVQWKIRGDENALLICEDTAEKENMLQKNKVLLWRTKLPIIPMVPRRPLKIRQIPLPRRMAQS</sequence>
<dbReference type="EMBL" id="JBBNAG010000001">
    <property type="protein sequence ID" value="KAK9166092.1"/>
    <property type="molecule type" value="Genomic_DNA"/>
</dbReference>
<keyword evidence="2" id="KW-1185">Reference proteome</keyword>
<proteinExistence type="predicted"/>
<accession>A0AAP0L7L5</accession>
<name>A0AAP0L7L5_9MAGN</name>
<evidence type="ECO:0000313" key="1">
    <source>
        <dbReference type="EMBL" id="KAK9166092.1"/>
    </source>
</evidence>
<dbReference type="AlphaFoldDB" id="A0AAP0L7L5"/>